<gene>
    <name evidence="4" type="ORF">CCHL11_08188</name>
</gene>
<evidence type="ECO:0000259" key="3">
    <source>
        <dbReference type="Pfam" id="PF01370"/>
    </source>
</evidence>
<keyword evidence="5" id="KW-1185">Reference proteome</keyword>
<dbReference type="InterPro" id="IPR001509">
    <property type="entry name" value="Epimerase_deHydtase"/>
</dbReference>
<proteinExistence type="inferred from homology"/>
<dbReference type="GO" id="GO:0016616">
    <property type="term" value="F:oxidoreductase activity, acting on the CH-OH group of donors, NAD or NADP as acceptor"/>
    <property type="evidence" value="ECO:0007669"/>
    <property type="project" value="TreeGrafter"/>
</dbReference>
<dbReference type="SUPFAM" id="SSF51735">
    <property type="entry name" value="NAD(P)-binding Rossmann-fold domains"/>
    <property type="match status" value="1"/>
</dbReference>
<dbReference type="Pfam" id="PF01370">
    <property type="entry name" value="Epimerase"/>
    <property type="match status" value="1"/>
</dbReference>
<comment type="similarity">
    <text evidence="2">Belongs to the NAD(P)-dependent epimerase/dehydratase family. Dihydroflavonol-4-reductase subfamily.</text>
</comment>
<comment type="caution">
    <text evidence="4">The sequence shown here is derived from an EMBL/GenBank/DDBJ whole genome shotgun (WGS) entry which is preliminary data.</text>
</comment>
<dbReference type="InterPro" id="IPR050425">
    <property type="entry name" value="NAD(P)_dehydrat-like"/>
</dbReference>
<evidence type="ECO:0000256" key="1">
    <source>
        <dbReference type="ARBA" id="ARBA00023002"/>
    </source>
</evidence>
<dbReference type="OrthoDB" id="2735536at2759"/>
<dbReference type="PANTHER" id="PTHR10366:SF564">
    <property type="entry name" value="STEROL-4-ALPHA-CARBOXYLATE 3-DEHYDROGENASE, DECARBOXYLATING"/>
    <property type="match status" value="1"/>
</dbReference>
<organism evidence="4 5">
    <name type="scientific">Colletotrichum chlorophyti</name>
    <dbReference type="NCBI Taxonomy" id="708187"/>
    <lineage>
        <taxon>Eukaryota</taxon>
        <taxon>Fungi</taxon>
        <taxon>Dikarya</taxon>
        <taxon>Ascomycota</taxon>
        <taxon>Pezizomycotina</taxon>
        <taxon>Sordariomycetes</taxon>
        <taxon>Hypocreomycetidae</taxon>
        <taxon>Glomerellales</taxon>
        <taxon>Glomerellaceae</taxon>
        <taxon>Colletotrichum</taxon>
    </lineage>
</organism>
<dbReference type="AlphaFoldDB" id="A0A1Q8RJE4"/>
<dbReference type="STRING" id="708187.A0A1Q8RJE4"/>
<sequence>MLCDLPGELLLITGVTGHIGFAVLIHALRAGYNVRCAVRSQAKSDTIRCRPQIRDLNLPHSRLSFAIVPDITVDGAYNNAVHGVSAVIHIASPFPTADSIPYELHQKHFIQPAVHGTLNILRAARRTSTVRRIVFTSSVVALTALDQLEGREIRDTPVHPEERTKQISGPYNSTFAAYAASKVTALWHAERWMAAERPYFDVVYLHPSFVVGRNAIATTCDEAMKGSNAVVLATVRGKKFGCSYIGAAVHIDDVAHTHVQALLPSIPGGRSYILSTKVRWNDAKLIAKRNFPEAAERGVISRGGSVGTVNLDFDASTTEMVFGTKLQSFEKQVMSAVGHYVELRMRETVPSSQPSSSAEPAIGISQYVRPDMTA</sequence>
<evidence type="ECO:0000313" key="5">
    <source>
        <dbReference type="Proteomes" id="UP000186583"/>
    </source>
</evidence>
<dbReference type="Proteomes" id="UP000186583">
    <property type="component" value="Unassembled WGS sequence"/>
</dbReference>
<accession>A0A1Q8RJE4</accession>
<reference evidence="4 5" key="1">
    <citation type="submission" date="2016-11" db="EMBL/GenBank/DDBJ databases">
        <title>Draft Genome Assembly of Colletotrichum chlorophyti a pathogen of herbaceous plants.</title>
        <authorList>
            <person name="Gan P."/>
            <person name="Narusaka M."/>
            <person name="Tsushima A."/>
            <person name="Narusaka Y."/>
            <person name="Takano Y."/>
            <person name="Shirasu K."/>
        </authorList>
    </citation>
    <scope>NUCLEOTIDE SEQUENCE [LARGE SCALE GENOMIC DNA]</scope>
    <source>
        <strain evidence="4 5">NTL11</strain>
    </source>
</reference>
<dbReference type="PANTHER" id="PTHR10366">
    <property type="entry name" value="NAD DEPENDENT EPIMERASE/DEHYDRATASE"/>
    <property type="match status" value="1"/>
</dbReference>
<protein>
    <submittedName>
        <fullName evidence="4">Uncharacterized oxidoreductase C513.07-like protein 3</fullName>
    </submittedName>
</protein>
<evidence type="ECO:0000313" key="4">
    <source>
        <dbReference type="EMBL" id="OLN84428.1"/>
    </source>
</evidence>
<keyword evidence="1" id="KW-0560">Oxidoreductase</keyword>
<name>A0A1Q8RJE4_9PEZI</name>
<dbReference type="InterPro" id="IPR036291">
    <property type="entry name" value="NAD(P)-bd_dom_sf"/>
</dbReference>
<dbReference type="EMBL" id="MPGH01000189">
    <property type="protein sequence ID" value="OLN84428.1"/>
    <property type="molecule type" value="Genomic_DNA"/>
</dbReference>
<dbReference type="Gene3D" id="3.40.50.720">
    <property type="entry name" value="NAD(P)-binding Rossmann-like Domain"/>
    <property type="match status" value="1"/>
</dbReference>
<evidence type="ECO:0000256" key="2">
    <source>
        <dbReference type="ARBA" id="ARBA00023445"/>
    </source>
</evidence>
<feature type="domain" description="NAD-dependent epimerase/dehydratase" evidence="3">
    <location>
        <begin position="11"/>
        <end position="262"/>
    </location>
</feature>